<keyword evidence="21" id="KW-1185">Reference proteome</keyword>
<feature type="domain" description="CMP/dCMP-type deaminase" evidence="19">
    <location>
        <begin position="1"/>
        <end position="122"/>
    </location>
</feature>
<dbReference type="InterPro" id="IPR024072">
    <property type="entry name" value="DHFR-like_dom_sf"/>
</dbReference>
<evidence type="ECO:0000256" key="5">
    <source>
        <dbReference type="ARBA" id="ARBA00007417"/>
    </source>
</evidence>
<evidence type="ECO:0000256" key="1">
    <source>
        <dbReference type="ARBA" id="ARBA00002151"/>
    </source>
</evidence>
<comment type="catalytic activity">
    <reaction evidence="13 15">
        <text>5-amino-6-(5-phospho-D-ribitylamino)uracil + NADP(+) = 5-amino-6-(5-phospho-D-ribosylamino)uracil + NADPH + H(+)</text>
        <dbReference type="Rhea" id="RHEA:17845"/>
        <dbReference type="ChEBI" id="CHEBI:15378"/>
        <dbReference type="ChEBI" id="CHEBI:57783"/>
        <dbReference type="ChEBI" id="CHEBI:58349"/>
        <dbReference type="ChEBI" id="CHEBI:58421"/>
        <dbReference type="ChEBI" id="CHEBI:58453"/>
        <dbReference type="EC" id="1.1.1.193"/>
    </reaction>
</comment>
<comment type="pathway">
    <text evidence="3 15">Cofactor biosynthesis; riboflavin biosynthesis; 5-amino-6-(D-ribitylamino)uracil from GTP: step 3/4.</text>
</comment>
<dbReference type="InterPro" id="IPR016192">
    <property type="entry name" value="APOBEC/CMP_deaminase_Zn-bd"/>
</dbReference>
<evidence type="ECO:0000313" key="21">
    <source>
        <dbReference type="Proteomes" id="UP000276437"/>
    </source>
</evidence>
<accession>A0A348APP3</accession>
<dbReference type="Gene3D" id="3.40.140.10">
    <property type="entry name" value="Cytidine Deaminase, domain 2"/>
    <property type="match status" value="1"/>
</dbReference>
<dbReference type="PIRSF" id="PIRSF006769">
    <property type="entry name" value="RibD"/>
    <property type="match status" value="1"/>
</dbReference>
<feature type="binding site" evidence="17">
    <location>
        <position position="292"/>
    </location>
    <ligand>
        <name>substrate</name>
    </ligand>
</feature>
<sequence length="376" mass="39679">MDEYYMRQALTIAQYALGRTTPNPLVGAIVVKDGRIVGQGWHRKAGTAHAEIHALNHAGELARDATLYVTLEPCSHCGLTGPCTDAVIQSGVKKVVVAMADPNPLVAGKGIALLRNAGIEVTEGVLAQDAAKLNEVFIKWISCGLPFGVLKTAMSLDGKIACHTGCSKWITGTEARSYVHRLRDRYDGIMVGIGTILADDPELTVRLPAGGRNPVRIIVDSYARTPLTAKVVTDRKAPTIIAVTPGAPASQVASLQDAGVEVLTIEPGPNGVNLHALFQSLGCRKITSVLVEGGAQINASALAANIVDKLYCFIAPKLIGGVNAPGPIGGCGAAIMDHAISLEDIEYEHIGEDILVIANIFKREGRNVYRTCGRIG</sequence>
<dbReference type="InterPro" id="IPR016193">
    <property type="entry name" value="Cytidine_deaminase-like"/>
</dbReference>
<dbReference type="CDD" id="cd01284">
    <property type="entry name" value="Riboflavin_deaminase-reductase"/>
    <property type="match status" value="1"/>
</dbReference>
<comment type="similarity">
    <text evidence="5 15">In the C-terminal section; belongs to the HTP reductase family.</text>
</comment>
<dbReference type="PANTHER" id="PTHR38011:SF7">
    <property type="entry name" value="2,5-DIAMINO-6-RIBOSYLAMINO-4(3H)-PYRIMIDINONE 5'-PHOSPHATE REDUCTASE"/>
    <property type="match status" value="1"/>
</dbReference>
<evidence type="ECO:0000256" key="16">
    <source>
        <dbReference type="PIRSR" id="PIRSR006769-1"/>
    </source>
</evidence>
<evidence type="ECO:0000256" key="14">
    <source>
        <dbReference type="ARBA" id="ARBA00049886"/>
    </source>
</evidence>
<comment type="function">
    <text evidence="1 15">Converts 2,5-diamino-6-(ribosylamino)-4(3h)-pyrimidinone 5'-phosphate into 5-amino-6-(ribosylamino)-2,4(1h,3h)-pyrimidinedione 5'-phosphate.</text>
</comment>
<dbReference type="InterPro" id="IPR011549">
    <property type="entry name" value="RibD_C"/>
</dbReference>
<feature type="binding site" evidence="17">
    <location>
        <position position="195"/>
    </location>
    <ligand>
        <name>NADP(+)</name>
        <dbReference type="ChEBI" id="CHEBI:58349"/>
    </ligand>
</feature>
<comment type="pathway">
    <text evidence="2 15">Cofactor biosynthesis; riboflavin biosynthesis; 5-amino-6-(D-ribitylamino)uracil from GTP: step 2/4.</text>
</comment>
<feature type="binding site" evidence="18">
    <location>
        <position position="83"/>
    </location>
    <ligand>
        <name>Zn(2+)</name>
        <dbReference type="ChEBI" id="CHEBI:29105"/>
        <note>catalytic</note>
    </ligand>
</feature>
<dbReference type="GO" id="GO:0009231">
    <property type="term" value="P:riboflavin biosynthetic process"/>
    <property type="evidence" value="ECO:0007669"/>
    <property type="project" value="UniProtKB-UniPathway"/>
</dbReference>
<comment type="catalytic activity">
    <reaction evidence="14 15">
        <text>2,5-diamino-6-hydroxy-4-(5-phosphoribosylamino)-pyrimidine + H2O + H(+) = 5-amino-6-(5-phospho-D-ribosylamino)uracil + NH4(+)</text>
        <dbReference type="Rhea" id="RHEA:21868"/>
        <dbReference type="ChEBI" id="CHEBI:15377"/>
        <dbReference type="ChEBI" id="CHEBI:15378"/>
        <dbReference type="ChEBI" id="CHEBI:28938"/>
        <dbReference type="ChEBI" id="CHEBI:58453"/>
        <dbReference type="ChEBI" id="CHEBI:58614"/>
        <dbReference type="EC" id="3.5.4.26"/>
    </reaction>
</comment>
<comment type="similarity">
    <text evidence="4 15">In the N-terminal section; belongs to the cytidine and deoxycytidylate deaminase family.</text>
</comment>
<evidence type="ECO:0000256" key="7">
    <source>
        <dbReference type="ARBA" id="ARBA00022723"/>
    </source>
</evidence>
<dbReference type="OrthoDB" id="9800865at2"/>
<evidence type="ECO:0000256" key="6">
    <source>
        <dbReference type="ARBA" id="ARBA00022619"/>
    </source>
</evidence>
<proteinExistence type="inferred from homology"/>
<dbReference type="EC" id="1.1.1.193" evidence="15"/>
<dbReference type="UniPathway" id="UPA00275">
    <property type="reaction ID" value="UER00401"/>
</dbReference>
<dbReference type="EC" id="3.5.4.26" evidence="15"/>
<dbReference type="InterPro" id="IPR002734">
    <property type="entry name" value="RibDG_C"/>
</dbReference>
<dbReference type="PANTHER" id="PTHR38011">
    <property type="entry name" value="DIHYDROFOLATE REDUCTASE FAMILY PROTEIN (AFU_ORTHOLOGUE AFUA_8G06820)"/>
    <property type="match status" value="1"/>
</dbReference>
<dbReference type="GO" id="GO:0008703">
    <property type="term" value="F:5-amino-6-(5-phosphoribosylamino)uracil reductase activity"/>
    <property type="evidence" value="ECO:0007669"/>
    <property type="project" value="UniProtKB-EC"/>
</dbReference>
<gene>
    <name evidence="20" type="primary">ribD</name>
    <name evidence="20" type="ORF">MAMMFC1_03750</name>
</gene>
<dbReference type="RefSeq" id="WP_126309922.1">
    <property type="nucleotide sequence ID" value="NZ_AP018449.1"/>
</dbReference>
<feature type="binding site" evidence="17">
    <location>
        <position position="221"/>
    </location>
    <ligand>
        <name>NADP(+)</name>
        <dbReference type="ChEBI" id="CHEBI:58349"/>
    </ligand>
</feature>
<dbReference type="NCBIfam" id="TIGR00326">
    <property type="entry name" value="eubact_ribD"/>
    <property type="match status" value="1"/>
</dbReference>
<dbReference type="InterPro" id="IPR004794">
    <property type="entry name" value="Eubact_RibD"/>
</dbReference>
<reference evidence="20 21" key="1">
    <citation type="journal article" date="2018" name="Int. J. Syst. Evol. Microbiol.">
        <title>Methylomusa anaerophila gen. nov., sp. nov., an anaerobic methanol-utilizing bacterium isolated from a microbial fuel cell.</title>
        <authorList>
            <person name="Amano N."/>
            <person name="Yamamuro A."/>
            <person name="Miyahara M."/>
            <person name="Kouzuma A."/>
            <person name="Abe T."/>
            <person name="Watanabe K."/>
        </authorList>
    </citation>
    <scope>NUCLEOTIDE SEQUENCE [LARGE SCALE GENOMIC DNA]</scope>
    <source>
        <strain evidence="20 21">MMFC1</strain>
    </source>
</reference>
<evidence type="ECO:0000256" key="3">
    <source>
        <dbReference type="ARBA" id="ARBA00004910"/>
    </source>
</evidence>
<feature type="binding site" evidence="17">
    <location>
        <position position="203"/>
    </location>
    <ligand>
        <name>substrate</name>
    </ligand>
</feature>
<dbReference type="GO" id="GO:0008835">
    <property type="term" value="F:diaminohydroxyphosphoribosylaminopyrimidine deaminase activity"/>
    <property type="evidence" value="ECO:0007669"/>
    <property type="project" value="UniProtKB-EC"/>
</dbReference>
<feature type="active site" description="Proton donor" evidence="16">
    <location>
        <position position="51"/>
    </location>
</feature>
<feature type="binding site" evidence="18">
    <location>
        <position position="74"/>
    </location>
    <ligand>
        <name>Zn(2+)</name>
        <dbReference type="ChEBI" id="CHEBI:29105"/>
        <note>catalytic</note>
    </ligand>
</feature>
<dbReference type="SUPFAM" id="SSF53927">
    <property type="entry name" value="Cytidine deaminase-like"/>
    <property type="match status" value="1"/>
</dbReference>
<keyword evidence="8 15" id="KW-0378">Hydrolase</keyword>
<evidence type="ECO:0000256" key="11">
    <source>
        <dbReference type="ARBA" id="ARBA00023002"/>
    </source>
</evidence>
<keyword evidence="6 15" id="KW-0686">Riboflavin biosynthesis</keyword>
<feature type="binding site" evidence="17">
    <location>
        <position position="167"/>
    </location>
    <ligand>
        <name>substrate</name>
    </ligand>
</feature>
<dbReference type="PROSITE" id="PS00903">
    <property type="entry name" value="CYT_DCMP_DEAMINASES_1"/>
    <property type="match status" value="1"/>
</dbReference>
<keyword evidence="11 15" id="KW-0560">Oxidoreductase</keyword>
<keyword evidence="9 15" id="KW-0862">Zinc</keyword>
<dbReference type="SUPFAM" id="SSF53597">
    <property type="entry name" value="Dihydrofolate reductase-like"/>
    <property type="match status" value="1"/>
</dbReference>
<keyword evidence="10 15" id="KW-0521">NADP</keyword>
<feature type="binding site" evidence="17">
    <location>
        <begin position="294"/>
        <end position="300"/>
    </location>
    <ligand>
        <name>NADP(+)</name>
        <dbReference type="ChEBI" id="CHEBI:58349"/>
    </ligand>
</feature>
<dbReference type="FunFam" id="3.40.140.10:FF:000025">
    <property type="entry name" value="Riboflavin biosynthesis protein RibD"/>
    <property type="match status" value="1"/>
</dbReference>
<evidence type="ECO:0000256" key="8">
    <source>
        <dbReference type="ARBA" id="ARBA00022801"/>
    </source>
</evidence>
<dbReference type="NCBIfam" id="TIGR00227">
    <property type="entry name" value="ribD_Cterm"/>
    <property type="match status" value="1"/>
</dbReference>
<name>A0A348APP3_9FIRM</name>
<feature type="binding site" evidence="17">
    <location>
        <position position="153"/>
    </location>
    <ligand>
        <name>NADP(+)</name>
        <dbReference type="ChEBI" id="CHEBI:58349"/>
    </ligand>
</feature>
<evidence type="ECO:0000256" key="18">
    <source>
        <dbReference type="PIRSR" id="PIRSR006769-3"/>
    </source>
</evidence>
<dbReference type="EMBL" id="AP018449">
    <property type="protein sequence ID" value="BBB93041.1"/>
    <property type="molecule type" value="Genomic_DNA"/>
</dbReference>
<dbReference type="Gene3D" id="3.40.430.10">
    <property type="entry name" value="Dihydrofolate Reductase, subunit A"/>
    <property type="match status" value="1"/>
</dbReference>
<dbReference type="AlphaFoldDB" id="A0A348APP3"/>
<feature type="binding site" evidence="17">
    <location>
        <position position="199"/>
    </location>
    <ligand>
        <name>NADP(+)</name>
        <dbReference type="ChEBI" id="CHEBI:58349"/>
    </ligand>
</feature>
<dbReference type="InterPro" id="IPR050765">
    <property type="entry name" value="Riboflavin_Biosynth_HTPR"/>
</dbReference>
<feature type="binding site" evidence="17">
    <location>
        <position position="183"/>
    </location>
    <ligand>
        <name>substrate</name>
    </ligand>
</feature>
<feature type="binding site" evidence="17">
    <location>
        <position position="169"/>
    </location>
    <ligand>
        <name>NADP(+)</name>
        <dbReference type="ChEBI" id="CHEBI:58349"/>
    </ligand>
</feature>
<evidence type="ECO:0000256" key="2">
    <source>
        <dbReference type="ARBA" id="ARBA00004882"/>
    </source>
</evidence>
<keyword evidence="7 15" id="KW-0479">Metal-binding</keyword>
<evidence type="ECO:0000256" key="4">
    <source>
        <dbReference type="ARBA" id="ARBA00005259"/>
    </source>
</evidence>
<evidence type="ECO:0000256" key="10">
    <source>
        <dbReference type="ARBA" id="ARBA00022857"/>
    </source>
</evidence>
<evidence type="ECO:0000256" key="12">
    <source>
        <dbReference type="ARBA" id="ARBA00023268"/>
    </source>
</evidence>
<dbReference type="Proteomes" id="UP000276437">
    <property type="component" value="Chromosome"/>
</dbReference>
<dbReference type="InterPro" id="IPR002125">
    <property type="entry name" value="CMP_dCMP_dom"/>
</dbReference>
<evidence type="ECO:0000313" key="20">
    <source>
        <dbReference type="EMBL" id="BBB93041.1"/>
    </source>
</evidence>
<dbReference type="KEGG" id="mana:MAMMFC1_03750"/>
<evidence type="ECO:0000259" key="19">
    <source>
        <dbReference type="PROSITE" id="PS51747"/>
    </source>
</evidence>
<evidence type="ECO:0000256" key="9">
    <source>
        <dbReference type="ARBA" id="ARBA00022833"/>
    </source>
</evidence>
<protein>
    <recommendedName>
        <fullName evidence="15">Riboflavin biosynthesis protein RibD</fullName>
    </recommendedName>
    <domain>
        <recommendedName>
            <fullName evidence="15">Diaminohydroxyphosphoribosylaminopyrimidine deaminase</fullName>
            <shortName evidence="15">DRAP deaminase</shortName>
            <ecNumber evidence="15">3.5.4.26</ecNumber>
        </recommendedName>
        <alternativeName>
            <fullName evidence="15">Riboflavin-specific deaminase</fullName>
        </alternativeName>
    </domain>
    <domain>
        <recommendedName>
            <fullName evidence="15">5-amino-6-(5-phosphoribosylamino)uracil reductase</fullName>
            <ecNumber evidence="15">1.1.1.193</ecNumber>
        </recommendedName>
        <alternativeName>
            <fullName evidence="15">HTP reductase</fullName>
        </alternativeName>
    </domain>
</protein>
<feature type="binding site" evidence="17">
    <location>
        <position position="206"/>
    </location>
    <ligand>
        <name>substrate</name>
    </ligand>
</feature>
<evidence type="ECO:0000256" key="17">
    <source>
        <dbReference type="PIRSR" id="PIRSR006769-2"/>
    </source>
</evidence>
<dbReference type="PROSITE" id="PS51747">
    <property type="entry name" value="CYT_DCMP_DEAMINASES_2"/>
    <property type="match status" value="1"/>
</dbReference>
<feature type="binding site" evidence="18">
    <location>
        <position position="49"/>
    </location>
    <ligand>
        <name>Zn(2+)</name>
        <dbReference type="ChEBI" id="CHEBI:29105"/>
        <note>catalytic</note>
    </ligand>
</feature>
<evidence type="ECO:0000256" key="15">
    <source>
        <dbReference type="PIRNR" id="PIRNR006769"/>
    </source>
</evidence>
<comment type="cofactor">
    <cofactor evidence="15 18">
        <name>Zn(2+)</name>
        <dbReference type="ChEBI" id="CHEBI:29105"/>
    </cofactor>
    <text evidence="15 18">Binds 1 zinc ion.</text>
</comment>
<dbReference type="Pfam" id="PF00383">
    <property type="entry name" value="dCMP_cyt_deam_1"/>
    <property type="match status" value="1"/>
</dbReference>
<dbReference type="GO" id="GO:0050661">
    <property type="term" value="F:NADP binding"/>
    <property type="evidence" value="ECO:0007669"/>
    <property type="project" value="InterPro"/>
</dbReference>
<dbReference type="GO" id="GO:0008270">
    <property type="term" value="F:zinc ion binding"/>
    <property type="evidence" value="ECO:0007669"/>
    <property type="project" value="InterPro"/>
</dbReference>
<organism evidence="20 21">
    <name type="scientific">Methylomusa anaerophila</name>
    <dbReference type="NCBI Taxonomy" id="1930071"/>
    <lineage>
        <taxon>Bacteria</taxon>
        <taxon>Bacillati</taxon>
        <taxon>Bacillota</taxon>
        <taxon>Negativicutes</taxon>
        <taxon>Selenomonadales</taxon>
        <taxon>Sporomusaceae</taxon>
        <taxon>Methylomusa</taxon>
    </lineage>
</organism>
<dbReference type="Pfam" id="PF01872">
    <property type="entry name" value="RibD_C"/>
    <property type="match status" value="1"/>
</dbReference>
<keyword evidence="12" id="KW-0511">Multifunctional enzyme</keyword>
<evidence type="ECO:0000256" key="13">
    <source>
        <dbReference type="ARBA" id="ARBA00049861"/>
    </source>
</evidence>